<gene>
    <name evidence="2" type="ORF">Poly41_50560</name>
</gene>
<protein>
    <submittedName>
        <fullName evidence="2">Uncharacterized protein</fullName>
    </submittedName>
</protein>
<comment type="caution">
    <text evidence="2">The sequence shown here is derived from an EMBL/GenBank/DDBJ whole genome shotgun (WGS) entry which is preliminary data.</text>
</comment>
<evidence type="ECO:0000256" key="1">
    <source>
        <dbReference type="SAM" id="MobiDB-lite"/>
    </source>
</evidence>
<feature type="compositionally biased region" description="Polar residues" evidence="1">
    <location>
        <begin position="66"/>
        <end position="75"/>
    </location>
</feature>
<keyword evidence="3" id="KW-1185">Reference proteome</keyword>
<proteinExistence type="predicted"/>
<reference evidence="2 3" key="1">
    <citation type="submission" date="2019-02" db="EMBL/GenBank/DDBJ databases">
        <title>Deep-cultivation of Planctomycetes and their phenomic and genomic characterization uncovers novel biology.</title>
        <authorList>
            <person name="Wiegand S."/>
            <person name="Jogler M."/>
            <person name="Boedeker C."/>
            <person name="Pinto D."/>
            <person name="Vollmers J."/>
            <person name="Rivas-Marin E."/>
            <person name="Kohn T."/>
            <person name="Peeters S.H."/>
            <person name="Heuer A."/>
            <person name="Rast P."/>
            <person name="Oberbeckmann S."/>
            <person name="Bunk B."/>
            <person name="Jeske O."/>
            <person name="Meyerdierks A."/>
            <person name="Storesund J.E."/>
            <person name="Kallscheuer N."/>
            <person name="Luecker S."/>
            <person name="Lage O.M."/>
            <person name="Pohl T."/>
            <person name="Merkel B.J."/>
            <person name="Hornburger P."/>
            <person name="Mueller R.-W."/>
            <person name="Bruemmer F."/>
            <person name="Labrenz M."/>
            <person name="Spormann A.M."/>
            <person name="Op Den Camp H."/>
            <person name="Overmann J."/>
            <person name="Amann R."/>
            <person name="Jetten M.S.M."/>
            <person name="Mascher T."/>
            <person name="Medema M.H."/>
            <person name="Devos D.P."/>
            <person name="Kaster A.-K."/>
            <person name="Ovreas L."/>
            <person name="Rohde M."/>
            <person name="Galperin M.Y."/>
            <person name="Jogler C."/>
        </authorList>
    </citation>
    <scope>NUCLEOTIDE SEQUENCE [LARGE SCALE GENOMIC DNA]</scope>
    <source>
        <strain evidence="2 3">Poly41</strain>
    </source>
</reference>
<dbReference type="Proteomes" id="UP000319143">
    <property type="component" value="Unassembled WGS sequence"/>
</dbReference>
<accession>A0A5C6D7Y6</accession>
<dbReference type="EMBL" id="SJPV01000010">
    <property type="protein sequence ID" value="TWU33303.1"/>
    <property type="molecule type" value="Genomic_DNA"/>
</dbReference>
<dbReference type="AlphaFoldDB" id="A0A5C6D7Y6"/>
<evidence type="ECO:0000313" key="3">
    <source>
        <dbReference type="Proteomes" id="UP000319143"/>
    </source>
</evidence>
<organism evidence="2 3">
    <name type="scientific">Novipirellula artificiosorum</name>
    <dbReference type="NCBI Taxonomy" id="2528016"/>
    <lineage>
        <taxon>Bacteria</taxon>
        <taxon>Pseudomonadati</taxon>
        <taxon>Planctomycetota</taxon>
        <taxon>Planctomycetia</taxon>
        <taxon>Pirellulales</taxon>
        <taxon>Pirellulaceae</taxon>
        <taxon>Novipirellula</taxon>
    </lineage>
</organism>
<feature type="region of interest" description="Disordered" evidence="1">
    <location>
        <begin position="66"/>
        <end position="93"/>
    </location>
</feature>
<evidence type="ECO:0000313" key="2">
    <source>
        <dbReference type="EMBL" id="TWU33303.1"/>
    </source>
</evidence>
<name>A0A5C6D7Y6_9BACT</name>
<sequence length="149" mass="16977">MYLAYESIPINEIANALGAEFLMCHGCNSKLVTEAYYEDDHGAYFCEECLTDLLAKLDAMTQMSPLQTRGPTQTREMGRNLGPASQGRRTRKNAPRLFPIKEVPNESRTRRRRRLWTIAHYGSPKTKTCENLLTTPFWVSFVVSDITAK</sequence>